<dbReference type="Proteomes" id="UP001321014">
    <property type="component" value="Unassembled WGS sequence"/>
</dbReference>
<dbReference type="Pfam" id="PF02798">
    <property type="entry name" value="GST_N"/>
    <property type="match status" value="1"/>
</dbReference>
<keyword evidence="4" id="KW-1185">Reference proteome</keyword>
<name>A0ABT2WXU9_9RHOB</name>
<dbReference type="PROSITE" id="PS50405">
    <property type="entry name" value="GST_CTER"/>
    <property type="match status" value="1"/>
</dbReference>
<dbReference type="RefSeq" id="WP_263389974.1">
    <property type="nucleotide sequence ID" value="NZ_JAOVQN010000027.1"/>
</dbReference>
<dbReference type="SUPFAM" id="SSF52833">
    <property type="entry name" value="Thioredoxin-like"/>
    <property type="match status" value="1"/>
</dbReference>
<reference evidence="3 4" key="1">
    <citation type="submission" date="2022-10" db="EMBL/GenBank/DDBJ databases">
        <title>Ruegeria sp. nov., isolated from ocean surface water.</title>
        <authorList>
            <person name="He W."/>
            <person name="Wang L."/>
            <person name="Zhang D.-F."/>
        </authorList>
    </citation>
    <scope>NUCLEOTIDE SEQUENCE [LARGE SCALE GENOMIC DNA]</scope>
    <source>
        <strain evidence="3 4">WL0004</strain>
    </source>
</reference>
<dbReference type="SUPFAM" id="SSF47616">
    <property type="entry name" value="GST C-terminal domain-like"/>
    <property type="match status" value="1"/>
</dbReference>
<dbReference type="InterPro" id="IPR040079">
    <property type="entry name" value="Glutathione_S-Trfase"/>
</dbReference>
<dbReference type="InterPro" id="IPR036249">
    <property type="entry name" value="Thioredoxin-like_sf"/>
</dbReference>
<dbReference type="InterPro" id="IPR004045">
    <property type="entry name" value="Glutathione_S-Trfase_N"/>
</dbReference>
<feature type="domain" description="GST N-terminal" evidence="1">
    <location>
        <begin position="1"/>
        <end position="81"/>
    </location>
</feature>
<dbReference type="PANTHER" id="PTHR44051:SF8">
    <property type="entry name" value="GLUTATHIONE S-TRANSFERASE GSTA"/>
    <property type="match status" value="1"/>
</dbReference>
<feature type="domain" description="GST C-terminal" evidence="2">
    <location>
        <begin position="87"/>
        <end position="212"/>
    </location>
</feature>
<evidence type="ECO:0000259" key="2">
    <source>
        <dbReference type="PROSITE" id="PS50405"/>
    </source>
</evidence>
<evidence type="ECO:0000313" key="4">
    <source>
        <dbReference type="Proteomes" id="UP001321014"/>
    </source>
</evidence>
<sequence length="212" mass="23826">MYVLHWEYMAGSIVAQALLHEVEAEFEQRHVDMSSGDHKKPAYLDINPTGRVPALTLPNGKTIGETGAIVTYLCETFPKARLSPQSTDADRPEFLFWLNVMTSTGYPTVSRWNHPERYARSDAAIAEVEEKGLADLNIFFDLMEDGISGQKTFLKSGFSALDYYLSMLTEWPADRERLFSTHPKITVVYTSASERPAYKKSMNSHALPKVAA</sequence>
<dbReference type="InterPro" id="IPR036282">
    <property type="entry name" value="Glutathione-S-Trfase_C_sf"/>
</dbReference>
<dbReference type="Gene3D" id="1.20.1050.10">
    <property type="match status" value="1"/>
</dbReference>
<organism evidence="3 4">
    <name type="scientific">Ruegeria marisflavi</name>
    <dbReference type="NCBI Taxonomy" id="2984152"/>
    <lineage>
        <taxon>Bacteria</taxon>
        <taxon>Pseudomonadati</taxon>
        <taxon>Pseudomonadota</taxon>
        <taxon>Alphaproteobacteria</taxon>
        <taxon>Rhodobacterales</taxon>
        <taxon>Roseobacteraceae</taxon>
        <taxon>Ruegeria</taxon>
    </lineage>
</organism>
<comment type="caution">
    <text evidence="3">The sequence shown here is derived from an EMBL/GenBank/DDBJ whole genome shotgun (WGS) entry which is preliminary data.</text>
</comment>
<dbReference type="EMBL" id="JAOVQN010000027">
    <property type="protein sequence ID" value="MCU9840087.1"/>
    <property type="molecule type" value="Genomic_DNA"/>
</dbReference>
<proteinExistence type="predicted"/>
<evidence type="ECO:0000313" key="3">
    <source>
        <dbReference type="EMBL" id="MCU9840087.1"/>
    </source>
</evidence>
<protein>
    <submittedName>
        <fullName evidence="3">Glutathione S-transferase family protein</fullName>
    </submittedName>
</protein>
<dbReference type="SFLD" id="SFLDG00358">
    <property type="entry name" value="Main_(cytGST)"/>
    <property type="match status" value="1"/>
</dbReference>
<dbReference type="SFLD" id="SFLDS00019">
    <property type="entry name" value="Glutathione_Transferase_(cytos"/>
    <property type="match status" value="1"/>
</dbReference>
<dbReference type="CDD" id="cd03057">
    <property type="entry name" value="GST_N_Beta"/>
    <property type="match status" value="1"/>
</dbReference>
<dbReference type="Gene3D" id="3.40.30.10">
    <property type="entry name" value="Glutaredoxin"/>
    <property type="match status" value="1"/>
</dbReference>
<dbReference type="PANTHER" id="PTHR44051">
    <property type="entry name" value="GLUTATHIONE S-TRANSFERASE-RELATED"/>
    <property type="match status" value="1"/>
</dbReference>
<dbReference type="InterPro" id="IPR010987">
    <property type="entry name" value="Glutathione-S-Trfase_C-like"/>
</dbReference>
<gene>
    <name evidence="3" type="ORF">OEZ49_20180</name>
</gene>
<accession>A0ABT2WXU9</accession>
<dbReference type="PROSITE" id="PS50404">
    <property type="entry name" value="GST_NTER"/>
    <property type="match status" value="1"/>
</dbReference>
<evidence type="ECO:0000259" key="1">
    <source>
        <dbReference type="PROSITE" id="PS50404"/>
    </source>
</evidence>